<keyword evidence="5" id="KW-1185">Reference proteome</keyword>
<feature type="domain" description="GGDEF" evidence="3">
    <location>
        <begin position="301"/>
        <end position="438"/>
    </location>
</feature>
<dbReference type="PROSITE" id="PS50887">
    <property type="entry name" value="GGDEF"/>
    <property type="match status" value="1"/>
</dbReference>
<dbReference type="RefSeq" id="WP_102525095.1">
    <property type="nucleotide sequence ID" value="NZ_LT960612.1"/>
</dbReference>
<dbReference type="Proteomes" id="UP000235828">
    <property type="component" value="Chromosome B"/>
</dbReference>
<dbReference type="Gene3D" id="3.30.70.270">
    <property type="match status" value="1"/>
</dbReference>
<keyword evidence="1" id="KW-0812">Transmembrane</keyword>
<dbReference type="NCBIfam" id="TIGR00254">
    <property type="entry name" value="GGDEF"/>
    <property type="match status" value="1"/>
</dbReference>
<dbReference type="InterPro" id="IPR052163">
    <property type="entry name" value="DGC-Regulatory_Protein"/>
</dbReference>
<evidence type="ECO:0000313" key="4">
    <source>
        <dbReference type="EMBL" id="SON52983.1"/>
    </source>
</evidence>
<dbReference type="Pfam" id="PF00990">
    <property type="entry name" value="GGDEF"/>
    <property type="match status" value="1"/>
</dbReference>
<evidence type="ECO:0000313" key="5">
    <source>
        <dbReference type="Proteomes" id="UP000235828"/>
    </source>
</evidence>
<evidence type="ECO:0000256" key="1">
    <source>
        <dbReference type="SAM" id="Phobius"/>
    </source>
</evidence>
<dbReference type="Gene3D" id="6.10.340.10">
    <property type="match status" value="1"/>
</dbReference>
<accession>A0A2N8ZM36</accession>
<protein>
    <submittedName>
        <fullName evidence="4">Diguanylate cyclase</fullName>
    </submittedName>
</protein>
<dbReference type="SUPFAM" id="SSF55073">
    <property type="entry name" value="Nucleotide cyclase"/>
    <property type="match status" value="1"/>
</dbReference>
<dbReference type="PROSITE" id="PS50885">
    <property type="entry name" value="HAMP"/>
    <property type="match status" value="1"/>
</dbReference>
<evidence type="ECO:0000259" key="2">
    <source>
        <dbReference type="PROSITE" id="PS50885"/>
    </source>
</evidence>
<dbReference type="InterPro" id="IPR003660">
    <property type="entry name" value="HAMP_dom"/>
</dbReference>
<organism evidence="4 5">
    <name type="scientific">Vibrio tapetis subsp. tapetis</name>
    <dbReference type="NCBI Taxonomy" id="1671868"/>
    <lineage>
        <taxon>Bacteria</taxon>
        <taxon>Pseudomonadati</taxon>
        <taxon>Pseudomonadota</taxon>
        <taxon>Gammaproteobacteria</taxon>
        <taxon>Vibrionales</taxon>
        <taxon>Vibrionaceae</taxon>
        <taxon>Vibrio</taxon>
    </lineage>
</organism>
<dbReference type="InterPro" id="IPR043128">
    <property type="entry name" value="Rev_trsase/Diguanyl_cyclase"/>
</dbReference>
<dbReference type="InterPro" id="IPR029787">
    <property type="entry name" value="Nucleotide_cyclase"/>
</dbReference>
<dbReference type="PANTHER" id="PTHR46663:SF2">
    <property type="entry name" value="GGDEF DOMAIN-CONTAINING PROTEIN"/>
    <property type="match status" value="1"/>
</dbReference>
<evidence type="ECO:0000259" key="3">
    <source>
        <dbReference type="PROSITE" id="PS50887"/>
    </source>
</evidence>
<keyword evidence="1" id="KW-1133">Transmembrane helix</keyword>
<dbReference type="InterPro" id="IPR000160">
    <property type="entry name" value="GGDEF_dom"/>
</dbReference>
<dbReference type="PANTHER" id="PTHR46663">
    <property type="entry name" value="DIGUANYLATE CYCLASE DGCT-RELATED"/>
    <property type="match status" value="1"/>
</dbReference>
<name>A0A2N8ZM36_9VIBR</name>
<dbReference type="AlphaFoldDB" id="A0A2N8ZM36"/>
<dbReference type="GO" id="GO:0016020">
    <property type="term" value="C:membrane"/>
    <property type="evidence" value="ECO:0007669"/>
    <property type="project" value="InterPro"/>
</dbReference>
<proteinExistence type="predicted"/>
<feature type="domain" description="HAMP" evidence="2">
    <location>
        <begin position="191"/>
        <end position="244"/>
    </location>
</feature>
<sequence length="449" mass="51558">MINSLFKKLVLLFFTSFLLTFLIMVASYNTFNEQNKTDRELEQLIHLQLSVDLLRSQLWLLLQNDGDFRNFEHVTDAQLQLTSKISEYQFRGIKLENIKRMNGSLSSLLAQEKKLLKQDQLRRGGVNSSGVVLIHSRYNMLVQSMTEELAYMHQEIVYQSSQNITQSMLYGAIGLVISSLFVSAIAWLIMYRFRLGISALTRAIYQLSNGKLDCKVDHAKLDVEFTNLAMFFNKMTSSLRESVVTRRELELEVKKQTQALKDQQAQLLFFSEYDPLTNVLNRRAFDSALSNAIIKANRTHLKMAILFIDLDKFKQVNDNYGHDAGDTILMVIGERLQAIVRRSDFVGRYGGDEFIVCFDLLDNYEIIPQKVNQIIDEIEKPVPHQGEQLIVGCSIGVSYFGVDSIEKDELTRIADGRMYQAKEIDKSAGYDSDYIKRPWEKVNEQSNSA</sequence>
<dbReference type="SMART" id="SM00267">
    <property type="entry name" value="GGDEF"/>
    <property type="match status" value="1"/>
</dbReference>
<dbReference type="CDD" id="cd01949">
    <property type="entry name" value="GGDEF"/>
    <property type="match status" value="1"/>
</dbReference>
<reference evidence="4 5" key="1">
    <citation type="submission" date="2017-10" db="EMBL/GenBank/DDBJ databases">
        <authorList>
            <person name="Banno H."/>
            <person name="Chua N.-H."/>
        </authorList>
    </citation>
    <scope>NUCLEOTIDE SEQUENCE [LARGE SCALE GENOMIC DNA]</scope>
    <source>
        <strain evidence="4">Vibrio tapetis CECT4600</strain>
    </source>
</reference>
<dbReference type="OrthoDB" id="766410at2"/>
<gene>
    <name evidence="4" type="ORF">VTAP4600_B1372</name>
</gene>
<dbReference type="KEGG" id="vta:B1372"/>
<feature type="transmembrane region" description="Helical" evidence="1">
    <location>
        <begin position="168"/>
        <end position="190"/>
    </location>
</feature>
<dbReference type="EMBL" id="LT960612">
    <property type="protein sequence ID" value="SON52983.1"/>
    <property type="molecule type" value="Genomic_DNA"/>
</dbReference>
<keyword evidence="1" id="KW-0472">Membrane</keyword>
<dbReference type="GO" id="GO:0007165">
    <property type="term" value="P:signal transduction"/>
    <property type="evidence" value="ECO:0007669"/>
    <property type="project" value="InterPro"/>
</dbReference>